<dbReference type="Pfam" id="PF08242">
    <property type="entry name" value="Methyltransf_12"/>
    <property type="match status" value="1"/>
</dbReference>
<dbReference type="Proteomes" id="UP001519332">
    <property type="component" value="Unassembled WGS sequence"/>
</dbReference>
<dbReference type="InterPro" id="IPR029063">
    <property type="entry name" value="SAM-dependent_MTases_sf"/>
</dbReference>
<dbReference type="GO" id="GO:0032259">
    <property type="term" value="P:methylation"/>
    <property type="evidence" value="ECO:0007669"/>
    <property type="project" value="UniProtKB-KW"/>
</dbReference>
<organism evidence="2 3">
    <name type="scientific">Kibdelosporangium banguiense</name>
    <dbReference type="NCBI Taxonomy" id="1365924"/>
    <lineage>
        <taxon>Bacteria</taxon>
        <taxon>Bacillati</taxon>
        <taxon>Actinomycetota</taxon>
        <taxon>Actinomycetes</taxon>
        <taxon>Pseudonocardiales</taxon>
        <taxon>Pseudonocardiaceae</taxon>
        <taxon>Kibdelosporangium</taxon>
    </lineage>
</organism>
<keyword evidence="2" id="KW-0489">Methyltransferase</keyword>
<dbReference type="CDD" id="cd02440">
    <property type="entry name" value="AdoMet_MTases"/>
    <property type="match status" value="1"/>
</dbReference>
<dbReference type="InterPro" id="IPR016584">
    <property type="entry name" value="MeTrfase_VrtF"/>
</dbReference>
<dbReference type="GO" id="GO:0008168">
    <property type="term" value="F:methyltransferase activity"/>
    <property type="evidence" value="ECO:0007669"/>
    <property type="project" value="UniProtKB-KW"/>
</dbReference>
<dbReference type="PIRSF" id="PIRSF011491">
    <property type="entry name" value="Mtase_YbcY_prd"/>
    <property type="match status" value="1"/>
</dbReference>
<name>A0ABS4T6N2_9PSEU</name>
<comment type="caution">
    <text evidence="2">The sequence shown here is derived from an EMBL/GenBank/DDBJ whole genome shotgun (WGS) entry which is preliminary data.</text>
</comment>
<dbReference type="EMBL" id="JAGINW010000001">
    <property type="protein sequence ID" value="MBP2320053.1"/>
    <property type="molecule type" value="Genomic_DNA"/>
</dbReference>
<evidence type="ECO:0000259" key="1">
    <source>
        <dbReference type="Pfam" id="PF08242"/>
    </source>
</evidence>
<keyword evidence="2" id="KW-0808">Transferase</keyword>
<dbReference type="RefSeq" id="WP_209633846.1">
    <property type="nucleotide sequence ID" value="NZ_JAGINW010000001.1"/>
</dbReference>
<gene>
    <name evidence="2" type="ORF">JOF56_000438</name>
</gene>
<keyword evidence="3" id="KW-1185">Reference proteome</keyword>
<dbReference type="SUPFAM" id="SSF53335">
    <property type="entry name" value="S-adenosyl-L-methionine-dependent methyltransferases"/>
    <property type="match status" value="1"/>
</dbReference>
<accession>A0ABS4T6N2</accession>
<protein>
    <submittedName>
        <fullName evidence="2">SAM-dependent methyltransferase</fullName>
    </submittedName>
</protein>
<dbReference type="InterPro" id="IPR013217">
    <property type="entry name" value="Methyltransf_12"/>
</dbReference>
<evidence type="ECO:0000313" key="3">
    <source>
        <dbReference type="Proteomes" id="UP001519332"/>
    </source>
</evidence>
<dbReference type="Gene3D" id="3.40.50.150">
    <property type="entry name" value="Vaccinia Virus protein VP39"/>
    <property type="match status" value="1"/>
</dbReference>
<sequence length="211" mass="22960">MDDVLAHTRNVLSLYDMSVFHAAMPVVWRCPVKHVQGLYDASVGAQHLEMGVATGHLLANAGFPVRDPQITLLDLNPAPLAYTAQRLARYDVTQVRANVLEPLPLDDLYDSVSLNFLLHCVPGSIKEKGSVLKNAAAVVRPGGIVFGSTILSAGVAVAPQARLLMKYLNARGIFHNDRDTLDDLREVLAGLGRYQLVVRGSVALFRARLEP</sequence>
<evidence type="ECO:0000313" key="2">
    <source>
        <dbReference type="EMBL" id="MBP2320053.1"/>
    </source>
</evidence>
<reference evidence="2 3" key="1">
    <citation type="submission" date="2021-03" db="EMBL/GenBank/DDBJ databases">
        <title>Sequencing the genomes of 1000 actinobacteria strains.</title>
        <authorList>
            <person name="Klenk H.-P."/>
        </authorList>
    </citation>
    <scope>NUCLEOTIDE SEQUENCE [LARGE SCALE GENOMIC DNA]</scope>
    <source>
        <strain evidence="2 3">DSM 46670</strain>
    </source>
</reference>
<feature type="domain" description="Methyltransferase type 12" evidence="1">
    <location>
        <begin position="48"/>
        <end position="145"/>
    </location>
</feature>
<proteinExistence type="predicted"/>